<dbReference type="Proteomes" id="UP000040578">
    <property type="component" value="Unassembled WGS sequence"/>
</dbReference>
<dbReference type="Gene3D" id="1.10.1220.10">
    <property type="entry name" value="Met repressor-like"/>
    <property type="match status" value="1"/>
</dbReference>
<dbReference type="RefSeq" id="WP_157045593.1">
    <property type="nucleotide sequence ID" value="NZ_CPYD01000021.1"/>
</dbReference>
<comment type="caution">
    <text evidence="2">The sequence shown here is derived from an EMBL/GenBank/DDBJ whole genome shotgun (WGS) entry which is preliminary data.</text>
</comment>
<proteinExistence type="predicted"/>
<reference evidence="2 3" key="1">
    <citation type="submission" date="2015-03" db="EMBL/GenBank/DDBJ databases">
        <authorList>
            <consortium name="Pathogen Informatics"/>
            <person name="Murphy D."/>
        </authorList>
    </citation>
    <scope>NUCLEOTIDE SEQUENCE [LARGE SCALE GENOMIC DNA]</scope>
    <source>
        <strain evidence="3">type strain: CIP110231</strain>
    </source>
</reference>
<accession>A0ABM9SN79</accession>
<sequence>MSKKEVTTVNPMQLRIPEDMKGPIKGAADRTFRTMHSEVLYRLKLVDDLIQKGVINAW</sequence>
<dbReference type="SUPFAM" id="SSF47598">
    <property type="entry name" value="Ribbon-helix-helix"/>
    <property type="match status" value="1"/>
</dbReference>
<dbReference type="Pfam" id="PF03869">
    <property type="entry name" value="Arc"/>
    <property type="match status" value="1"/>
</dbReference>
<dbReference type="InterPro" id="IPR013321">
    <property type="entry name" value="Arc_rbn_hlx_hlx"/>
</dbReference>
<evidence type="ECO:0000313" key="2">
    <source>
        <dbReference type="EMBL" id="CNF26774.1"/>
    </source>
</evidence>
<evidence type="ECO:0000259" key="1">
    <source>
        <dbReference type="Pfam" id="PF03869"/>
    </source>
</evidence>
<dbReference type="InterPro" id="IPR010985">
    <property type="entry name" value="Ribbon_hlx_hlx"/>
</dbReference>
<keyword evidence="3" id="KW-1185">Reference proteome</keyword>
<dbReference type="EMBL" id="CPYD01000021">
    <property type="protein sequence ID" value="CNF26774.1"/>
    <property type="molecule type" value="Genomic_DNA"/>
</dbReference>
<dbReference type="InterPro" id="IPR005569">
    <property type="entry name" value="Arc_DNA-bd_dom"/>
</dbReference>
<protein>
    <recommendedName>
        <fullName evidence="1">Arc-like DNA binding domain-containing protein</fullName>
    </recommendedName>
</protein>
<evidence type="ECO:0000313" key="3">
    <source>
        <dbReference type="Proteomes" id="UP000040578"/>
    </source>
</evidence>
<name>A0ABM9SN79_9GAMM</name>
<gene>
    <name evidence="2" type="ORF">ERS137967_03699</name>
</gene>
<organism evidence="2 3">
    <name type="scientific">Yersinia nurmii</name>
    <dbReference type="NCBI Taxonomy" id="685706"/>
    <lineage>
        <taxon>Bacteria</taxon>
        <taxon>Pseudomonadati</taxon>
        <taxon>Pseudomonadota</taxon>
        <taxon>Gammaproteobacteria</taxon>
        <taxon>Enterobacterales</taxon>
        <taxon>Yersiniaceae</taxon>
        <taxon>Yersinia</taxon>
    </lineage>
</organism>
<feature type="domain" description="Arc-like DNA binding" evidence="1">
    <location>
        <begin position="13"/>
        <end position="55"/>
    </location>
</feature>